<dbReference type="AlphaFoldDB" id="A0A699RLY7"/>
<gene>
    <name evidence="1" type="ORF">Tci_860439</name>
</gene>
<reference evidence="1" key="1">
    <citation type="journal article" date="2019" name="Sci. Rep.">
        <title>Draft genome of Tanacetum cinerariifolium, the natural source of mosquito coil.</title>
        <authorList>
            <person name="Yamashiro T."/>
            <person name="Shiraishi A."/>
            <person name="Satake H."/>
            <person name="Nakayama K."/>
        </authorList>
    </citation>
    <scope>NUCLEOTIDE SEQUENCE</scope>
</reference>
<proteinExistence type="predicted"/>
<dbReference type="PANTHER" id="PTHR33223">
    <property type="entry name" value="CCHC-TYPE DOMAIN-CONTAINING PROTEIN"/>
    <property type="match status" value="1"/>
</dbReference>
<accession>A0A699RLY7</accession>
<comment type="caution">
    <text evidence="1">The sequence shown here is derived from an EMBL/GenBank/DDBJ whole genome shotgun (WGS) entry which is preliminary data.</text>
</comment>
<sequence length="231" mass="26332">MCTRHSYFPPTSMIPRRSRKQITNVVEPKFRTIVEMADNRTMAQMLQAPIEGYEDAIVVPQINANNFELKQTLINLVQSNQFMGRQDPHNHLRFFNKVTSTFRHLEVPNTTIKLLLFPFSLGGEARIWQCPHHGFSELHQLDTFYNALNPNDQDALDSAAGGIFLDKIPCECLSIIESKSKVRYSRSLITDSTANTNALLSSSLPSNSFDLQQIAASLEDKLDIRMNRFEK</sequence>
<evidence type="ECO:0000313" key="1">
    <source>
        <dbReference type="EMBL" id="GFC88469.1"/>
    </source>
</evidence>
<name>A0A699RLY7_TANCI</name>
<protein>
    <recommendedName>
        <fullName evidence="2">Reverse transcriptase domain-containing protein</fullName>
    </recommendedName>
</protein>
<feature type="non-terminal residue" evidence="1">
    <location>
        <position position="231"/>
    </location>
</feature>
<dbReference type="PANTHER" id="PTHR33223:SF11">
    <property type="entry name" value="ELEMENT PROTEIN, PUTATIVE-RELATED"/>
    <property type="match status" value="1"/>
</dbReference>
<evidence type="ECO:0008006" key="2">
    <source>
        <dbReference type="Google" id="ProtNLM"/>
    </source>
</evidence>
<dbReference type="EMBL" id="BKCJ011115735">
    <property type="protein sequence ID" value="GFC88469.1"/>
    <property type="molecule type" value="Genomic_DNA"/>
</dbReference>
<organism evidence="1">
    <name type="scientific">Tanacetum cinerariifolium</name>
    <name type="common">Dalmatian daisy</name>
    <name type="synonym">Chrysanthemum cinerariifolium</name>
    <dbReference type="NCBI Taxonomy" id="118510"/>
    <lineage>
        <taxon>Eukaryota</taxon>
        <taxon>Viridiplantae</taxon>
        <taxon>Streptophyta</taxon>
        <taxon>Embryophyta</taxon>
        <taxon>Tracheophyta</taxon>
        <taxon>Spermatophyta</taxon>
        <taxon>Magnoliopsida</taxon>
        <taxon>eudicotyledons</taxon>
        <taxon>Gunneridae</taxon>
        <taxon>Pentapetalae</taxon>
        <taxon>asterids</taxon>
        <taxon>campanulids</taxon>
        <taxon>Asterales</taxon>
        <taxon>Asteraceae</taxon>
        <taxon>Asteroideae</taxon>
        <taxon>Anthemideae</taxon>
        <taxon>Anthemidinae</taxon>
        <taxon>Tanacetum</taxon>
    </lineage>
</organism>